<sequence length="265" mass="29517">MISALQHPHLVKLFGCCIEGDQLLLIYEYLENNSLARALFGPEEYQLKLDWPTRQKICVGIAKGLAYLHDESRLKIVHRDIKATNVLLDKKLNPKISDFGLARLDDEGNTHISTRVAGTYNTSFGTKDDCLYLLDYANLLKVRGDLLDLVDSRLGSDFNKTEAMTMINIALQCTDISAADRPSMSTVVGILEGKIAVEELASDPNVSKQDVNAMWCQIYRQKGKTMSETQSMLTCESESETQSMLMDGPWTDSSIADSDSHPHHG</sequence>
<keyword evidence="7" id="KW-0067">ATP-binding</keyword>
<proteinExistence type="predicted"/>
<organism evidence="12 13">
    <name type="scientific">Cucumis sativus</name>
    <name type="common">Cucumber</name>
    <dbReference type="NCBI Taxonomy" id="3659"/>
    <lineage>
        <taxon>Eukaryota</taxon>
        <taxon>Viridiplantae</taxon>
        <taxon>Streptophyta</taxon>
        <taxon>Embryophyta</taxon>
        <taxon>Tracheophyta</taxon>
        <taxon>Spermatophyta</taxon>
        <taxon>Magnoliopsida</taxon>
        <taxon>eudicotyledons</taxon>
        <taxon>Gunneridae</taxon>
        <taxon>Pentapetalae</taxon>
        <taxon>rosids</taxon>
        <taxon>fabids</taxon>
        <taxon>Cucurbitales</taxon>
        <taxon>Cucurbitaceae</taxon>
        <taxon>Benincaseae</taxon>
        <taxon>Cucumis</taxon>
    </lineage>
</organism>
<comment type="catalytic activity">
    <reaction evidence="9">
        <text>L-seryl-[protein] + ATP = O-phospho-L-seryl-[protein] + ADP + H(+)</text>
        <dbReference type="Rhea" id="RHEA:17989"/>
        <dbReference type="Rhea" id="RHEA-COMP:9863"/>
        <dbReference type="Rhea" id="RHEA-COMP:11604"/>
        <dbReference type="ChEBI" id="CHEBI:15378"/>
        <dbReference type="ChEBI" id="CHEBI:29999"/>
        <dbReference type="ChEBI" id="CHEBI:30616"/>
        <dbReference type="ChEBI" id="CHEBI:83421"/>
        <dbReference type="ChEBI" id="CHEBI:456216"/>
        <dbReference type="EC" id="2.7.11.1"/>
    </reaction>
</comment>
<dbReference type="InterPro" id="IPR011009">
    <property type="entry name" value="Kinase-like_dom_sf"/>
</dbReference>
<evidence type="ECO:0000256" key="5">
    <source>
        <dbReference type="ARBA" id="ARBA00022741"/>
    </source>
</evidence>
<dbReference type="InterPro" id="IPR000719">
    <property type="entry name" value="Prot_kinase_dom"/>
</dbReference>
<evidence type="ECO:0000256" key="2">
    <source>
        <dbReference type="ARBA" id="ARBA00012513"/>
    </source>
</evidence>
<evidence type="ECO:0000256" key="1">
    <source>
        <dbReference type="ARBA" id="ARBA00004479"/>
    </source>
</evidence>
<dbReference type="GO" id="GO:0016020">
    <property type="term" value="C:membrane"/>
    <property type="evidence" value="ECO:0007669"/>
    <property type="project" value="UniProtKB-SubCell"/>
</dbReference>
<feature type="domain" description="Protein kinase" evidence="11">
    <location>
        <begin position="1"/>
        <end position="264"/>
    </location>
</feature>
<keyword evidence="5" id="KW-0547">Nucleotide-binding</keyword>
<keyword evidence="6" id="KW-0418">Kinase</keyword>
<keyword evidence="3" id="KW-0723">Serine/threonine-protein kinase</keyword>
<comment type="subcellular location">
    <subcellularLocation>
        <location evidence="1">Membrane</location>
        <topology evidence="1">Single-pass type I membrane protein</topology>
    </subcellularLocation>
</comment>
<dbReference type="InterPro" id="IPR008271">
    <property type="entry name" value="Ser/Thr_kinase_AS"/>
</dbReference>
<dbReference type="FunFam" id="1.10.510.10:FF:001023">
    <property type="entry name" value="Os07g0541700 protein"/>
    <property type="match status" value="1"/>
</dbReference>
<reference evidence="12 13" key="2">
    <citation type="journal article" date="2009" name="PLoS ONE">
        <title>An integrated genetic and cytogenetic map of the cucumber genome.</title>
        <authorList>
            <person name="Ren Y."/>
            <person name="Zhang Z."/>
            <person name="Liu J."/>
            <person name="Staub J.E."/>
            <person name="Han Y."/>
            <person name="Cheng Z."/>
            <person name="Li X."/>
            <person name="Lu J."/>
            <person name="Miao H."/>
            <person name="Kang H."/>
            <person name="Xie B."/>
            <person name="Gu X."/>
            <person name="Wang X."/>
            <person name="Du Y."/>
            <person name="Jin W."/>
            <person name="Huang S."/>
        </authorList>
    </citation>
    <scope>NUCLEOTIDE SEQUENCE [LARGE SCALE GENOMIC DNA]</scope>
    <source>
        <strain evidence="13">cv. 9930</strain>
    </source>
</reference>
<dbReference type="GO" id="GO:0004674">
    <property type="term" value="F:protein serine/threonine kinase activity"/>
    <property type="evidence" value="ECO:0007669"/>
    <property type="project" value="UniProtKB-KW"/>
</dbReference>
<keyword evidence="4" id="KW-0808">Transferase</keyword>
<name>A0A0A0L4J2_CUCSA</name>
<dbReference type="EC" id="2.7.11.1" evidence="2"/>
<evidence type="ECO:0000256" key="10">
    <source>
        <dbReference type="SAM" id="MobiDB-lite"/>
    </source>
</evidence>
<dbReference type="PANTHER" id="PTHR48006">
    <property type="entry name" value="LEUCINE-RICH REPEAT-CONTAINING PROTEIN DDB_G0281931-RELATED"/>
    <property type="match status" value="1"/>
</dbReference>
<dbReference type="AlphaFoldDB" id="A0A0A0L4J2"/>
<gene>
    <name evidence="12" type="ORF">Csa_4G624420</name>
</gene>
<accession>A0A0A0L4J2</accession>
<dbReference type="EMBL" id="CM002925">
    <property type="protein sequence ID" value="KGN55036.1"/>
    <property type="molecule type" value="Genomic_DNA"/>
</dbReference>
<keyword evidence="13" id="KW-1185">Reference proteome</keyword>
<dbReference type="PANTHER" id="PTHR48006:SF81">
    <property type="entry name" value="PROTEIN KINASE DOMAIN-CONTAINING PROTEIN"/>
    <property type="match status" value="1"/>
</dbReference>
<dbReference type="PROSITE" id="PS00108">
    <property type="entry name" value="PROTEIN_KINASE_ST"/>
    <property type="match status" value="1"/>
</dbReference>
<dbReference type="SUPFAM" id="SSF56112">
    <property type="entry name" value="Protein kinase-like (PK-like)"/>
    <property type="match status" value="1"/>
</dbReference>
<evidence type="ECO:0000259" key="11">
    <source>
        <dbReference type="PROSITE" id="PS50011"/>
    </source>
</evidence>
<evidence type="ECO:0000256" key="3">
    <source>
        <dbReference type="ARBA" id="ARBA00022527"/>
    </source>
</evidence>
<dbReference type="Pfam" id="PF07714">
    <property type="entry name" value="PK_Tyr_Ser-Thr"/>
    <property type="match status" value="1"/>
</dbReference>
<reference evidence="12 13" key="1">
    <citation type="journal article" date="2009" name="Nat. Genet.">
        <title>The genome of the cucumber, Cucumis sativus L.</title>
        <authorList>
            <person name="Huang S."/>
            <person name="Li R."/>
            <person name="Zhang Z."/>
            <person name="Li L."/>
            <person name="Gu X."/>
            <person name="Fan W."/>
            <person name="Lucas W.J."/>
            <person name="Wang X."/>
            <person name="Xie B."/>
            <person name="Ni P."/>
            <person name="Ren Y."/>
            <person name="Zhu H."/>
            <person name="Li J."/>
            <person name="Lin K."/>
            <person name="Jin W."/>
            <person name="Fei Z."/>
            <person name="Li G."/>
            <person name="Staub J."/>
            <person name="Kilian A."/>
            <person name="van der Vossen E.A."/>
            <person name="Wu Y."/>
            <person name="Guo J."/>
            <person name="He J."/>
            <person name="Jia Z."/>
            <person name="Ren Y."/>
            <person name="Tian G."/>
            <person name="Lu Y."/>
            <person name="Ruan J."/>
            <person name="Qian W."/>
            <person name="Wang M."/>
            <person name="Huang Q."/>
            <person name="Li B."/>
            <person name="Xuan Z."/>
            <person name="Cao J."/>
            <person name="Asan"/>
            <person name="Wu Z."/>
            <person name="Zhang J."/>
            <person name="Cai Q."/>
            <person name="Bai Y."/>
            <person name="Zhao B."/>
            <person name="Han Y."/>
            <person name="Li Y."/>
            <person name="Li X."/>
            <person name="Wang S."/>
            <person name="Shi Q."/>
            <person name="Liu S."/>
            <person name="Cho W.K."/>
            <person name="Kim J.Y."/>
            <person name="Xu Y."/>
            <person name="Heller-Uszynska K."/>
            <person name="Miao H."/>
            <person name="Cheng Z."/>
            <person name="Zhang S."/>
            <person name="Wu J."/>
            <person name="Yang Y."/>
            <person name="Kang H."/>
            <person name="Li M."/>
            <person name="Liang H."/>
            <person name="Ren X."/>
            <person name="Shi Z."/>
            <person name="Wen M."/>
            <person name="Jian M."/>
            <person name="Yang H."/>
            <person name="Zhang G."/>
            <person name="Yang Z."/>
            <person name="Chen R."/>
            <person name="Liu S."/>
            <person name="Li J."/>
            <person name="Ma L."/>
            <person name="Liu H."/>
            <person name="Zhou Y."/>
            <person name="Zhao J."/>
            <person name="Fang X."/>
            <person name="Li G."/>
            <person name="Fang L."/>
            <person name="Li Y."/>
            <person name="Liu D."/>
            <person name="Zheng H."/>
            <person name="Zhang Y."/>
            <person name="Qin N."/>
            <person name="Li Z."/>
            <person name="Yang G."/>
            <person name="Yang S."/>
            <person name="Bolund L."/>
            <person name="Kristiansen K."/>
            <person name="Zheng H."/>
            <person name="Li S."/>
            <person name="Zhang X."/>
            <person name="Yang H."/>
            <person name="Wang J."/>
            <person name="Sun R."/>
            <person name="Zhang B."/>
            <person name="Jiang S."/>
            <person name="Wang J."/>
            <person name="Du Y."/>
            <person name="Li S."/>
        </authorList>
    </citation>
    <scope>NUCLEOTIDE SEQUENCE [LARGE SCALE GENOMIC DNA]</scope>
    <source>
        <strain evidence="13">cv. 9930</strain>
    </source>
</reference>
<reference evidence="12 13" key="3">
    <citation type="journal article" date="2010" name="BMC Genomics">
        <title>Transcriptome sequencing and comparative analysis of cucumber flowers with different sex types.</title>
        <authorList>
            <person name="Guo S."/>
            <person name="Zheng Y."/>
            <person name="Joung J.G."/>
            <person name="Liu S."/>
            <person name="Zhang Z."/>
            <person name="Crasta O.R."/>
            <person name="Sobral B.W."/>
            <person name="Xu Y."/>
            <person name="Huang S."/>
            <person name="Fei Z."/>
        </authorList>
    </citation>
    <scope>NUCLEOTIDE SEQUENCE [LARGE SCALE GENOMIC DNA]</scope>
    <source>
        <strain evidence="13">cv. 9930</strain>
    </source>
</reference>
<protein>
    <recommendedName>
        <fullName evidence="2">non-specific serine/threonine protein kinase</fullName>
        <ecNumber evidence="2">2.7.11.1</ecNumber>
    </recommendedName>
</protein>
<dbReference type="Gramene" id="KGN55036">
    <property type="protein sequence ID" value="KGN55036"/>
    <property type="gene ID" value="Csa_4G624420"/>
</dbReference>
<evidence type="ECO:0000256" key="6">
    <source>
        <dbReference type="ARBA" id="ARBA00022777"/>
    </source>
</evidence>
<dbReference type="OMA" id="MINIALQ"/>
<evidence type="ECO:0000256" key="9">
    <source>
        <dbReference type="ARBA" id="ARBA00048679"/>
    </source>
</evidence>
<evidence type="ECO:0000256" key="8">
    <source>
        <dbReference type="ARBA" id="ARBA00047899"/>
    </source>
</evidence>
<evidence type="ECO:0000256" key="4">
    <source>
        <dbReference type="ARBA" id="ARBA00022679"/>
    </source>
</evidence>
<dbReference type="Proteomes" id="UP000029981">
    <property type="component" value="Chromosome 4"/>
</dbReference>
<dbReference type="GO" id="GO:0005524">
    <property type="term" value="F:ATP binding"/>
    <property type="evidence" value="ECO:0007669"/>
    <property type="project" value="UniProtKB-KW"/>
</dbReference>
<dbReference type="InterPro" id="IPR051824">
    <property type="entry name" value="LRR_Rcpt-Like_S/T_Kinase"/>
</dbReference>
<evidence type="ECO:0000256" key="7">
    <source>
        <dbReference type="ARBA" id="ARBA00022840"/>
    </source>
</evidence>
<reference evidence="12 13" key="4">
    <citation type="journal article" date="2011" name="BMC Genomics">
        <title>RNA-Seq improves annotation of protein-coding genes in the cucumber genome.</title>
        <authorList>
            <person name="Li Z."/>
            <person name="Zhang Z."/>
            <person name="Yan P."/>
            <person name="Huang S."/>
            <person name="Fei Z."/>
            <person name="Lin K."/>
        </authorList>
    </citation>
    <scope>NUCLEOTIDE SEQUENCE [LARGE SCALE GENOMIC DNA]</scope>
    <source>
        <strain evidence="13">cv. 9930</strain>
    </source>
</reference>
<evidence type="ECO:0000313" key="13">
    <source>
        <dbReference type="Proteomes" id="UP000029981"/>
    </source>
</evidence>
<dbReference type="PROSITE" id="PS50011">
    <property type="entry name" value="PROTEIN_KINASE_DOM"/>
    <property type="match status" value="1"/>
</dbReference>
<evidence type="ECO:0000313" key="12">
    <source>
        <dbReference type="EMBL" id="KGN55036.1"/>
    </source>
</evidence>
<comment type="catalytic activity">
    <reaction evidence="8">
        <text>L-threonyl-[protein] + ATP = O-phospho-L-threonyl-[protein] + ADP + H(+)</text>
        <dbReference type="Rhea" id="RHEA:46608"/>
        <dbReference type="Rhea" id="RHEA-COMP:11060"/>
        <dbReference type="Rhea" id="RHEA-COMP:11605"/>
        <dbReference type="ChEBI" id="CHEBI:15378"/>
        <dbReference type="ChEBI" id="CHEBI:30013"/>
        <dbReference type="ChEBI" id="CHEBI:30616"/>
        <dbReference type="ChEBI" id="CHEBI:61977"/>
        <dbReference type="ChEBI" id="CHEBI:456216"/>
        <dbReference type="EC" id="2.7.11.1"/>
    </reaction>
</comment>
<dbReference type="SMART" id="SM00220">
    <property type="entry name" value="S_TKc"/>
    <property type="match status" value="1"/>
</dbReference>
<dbReference type="InterPro" id="IPR001245">
    <property type="entry name" value="Ser-Thr/Tyr_kinase_cat_dom"/>
</dbReference>
<dbReference type="Gene3D" id="1.10.510.10">
    <property type="entry name" value="Transferase(Phosphotransferase) domain 1"/>
    <property type="match status" value="2"/>
</dbReference>
<feature type="region of interest" description="Disordered" evidence="10">
    <location>
        <begin position="239"/>
        <end position="265"/>
    </location>
</feature>